<keyword evidence="1" id="KW-0812">Transmembrane</keyword>
<sequence length="327" mass="37389">MQEKEYMSPSKILEFINRRCDADTAVEVRAWITRSDENRAEYLRLKQLCALKDVHRHSGSFEIEGATRKFHTEIAQRRHVGRLRRWVYAASSVAALLAVGLLVIGLELYSERFEWHTVANTTPDEVLRFTLDDGTKIFLRHGAELSFRENFLRRRNVRLRGEAFFDVASDPIHPFVVQTPDLHIRVLGTAFDVITGDTTVAILERGRIVLETTTGKELATMRPGQRAAVDGATGRLASLEQVQTGKYTSWRFNHKVYDGISFAEIVRLIEERHGVSIVYDPAAFGNTAYRLVINDDETLEQMLEILNLISPVEYTIQGERVFLKKRP</sequence>
<dbReference type="Proteomes" id="UP000886844">
    <property type="component" value="Unassembled WGS sequence"/>
</dbReference>
<dbReference type="InterPro" id="IPR012373">
    <property type="entry name" value="Ferrdict_sens_TM"/>
</dbReference>
<dbReference type="PANTHER" id="PTHR30273:SF2">
    <property type="entry name" value="PROTEIN FECR"/>
    <property type="match status" value="1"/>
</dbReference>
<dbReference type="PANTHER" id="PTHR30273">
    <property type="entry name" value="PERIPLASMIC SIGNAL SENSOR AND SIGMA FACTOR ACTIVATOR FECR-RELATED"/>
    <property type="match status" value="1"/>
</dbReference>
<dbReference type="Pfam" id="PF16344">
    <property type="entry name" value="FecR_C"/>
    <property type="match status" value="1"/>
</dbReference>
<dbReference type="GO" id="GO:0016989">
    <property type="term" value="F:sigma factor antagonist activity"/>
    <property type="evidence" value="ECO:0007669"/>
    <property type="project" value="TreeGrafter"/>
</dbReference>
<proteinExistence type="predicted"/>
<feature type="transmembrane region" description="Helical" evidence="1">
    <location>
        <begin position="86"/>
        <end position="106"/>
    </location>
</feature>
<keyword evidence="1" id="KW-0472">Membrane</keyword>
<dbReference type="PIRSF" id="PIRSF018266">
    <property type="entry name" value="FecR"/>
    <property type="match status" value="1"/>
</dbReference>
<dbReference type="InterPro" id="IPR032508">
    <property type="entry name" value="FecR_C"/>
</dbReference>
<comment type="caution">
    <text evidence="4">The sequence shown here is derived from an EMBL/GenBank/DDBJ whole genome shotgun (WGS) entry which is preliminary data.</text>
</comment>
<dbReference type="AlphaFoldDB" id="A0A9D1Z0M0"/>
<name>A0A9D1Z0M0_9BACT</name>
<feature type="domain" description="FecR protein" evidence="2">
    <location>
        <begin position="119"/>
        <end position="207"/>
    </location>
</feature>
<protein>
    <submittedName>
        <fullName evidence="4">FecR domain-containing protein</fullName>
    </submittedName>
</protein>
<evidence type="ECO:0000259" key="3">
    <source>
        <dbReference type="Pfam" id="PF16344"/>
    </source>
</evidence>
<dbReference type="InterPro" id="IPR006860">
    <property type="entry name" value="FecR"/>
</dbReference>
<reference evidence="4" key="1">
    <citation type="journal article" date="2021" name="PeerJ">
        <title>Extensive microbial diversity within the chicken gut microbiome revealed by metagenomics and culture.</title>
        <authorList>
            <person name="Gilroy R."/>
            <person name="Ravi A."/>
            <person name="Getino M."/>
            <person name="Pursley I."/>
            <person name="Horton D.L."/>
            <person name="Alikhan N.F."/>
            <person name="Baker D."/>
            <person name="Gharbi K."/>
            <person name="Hall N."/>
            <person name="Watson M."/>
            <person name="Adriaenssens E.M."/>
            <person name="Foster-Nyarko E."/>
            <person name="Jarju S."/>
            <person name="Secka A."/>
            <person name="Antonio M."/>
            <person name="Oren A."/>
            <person name="Chaudhuri R.R."/>
            <person name="La Ragione R."/>
            <person name="Hildebrand F."/>
            <person name="Pallen M.J."/>
        </authorList>
    </citation>
    <scope>NUCLEOTIDE SEQUENCE</scope>
    <source>
        <strain evidence="4">5134</strain>
    </source>
</reference>
<feature type="domain" description="Protein FecR C-terminal" evidence="3">
    <location>
        <begin position="256"/>
        <end position="322"/>
    </location>
</feature>
<evidence type="ECO:0000259" key="2">
    <source>
        <dbReference type="Pfam" id="PF04773"/>
    </source>
</evidence>
<evidence type="ECO:0000313" key="5">
    <source>
        <dbReference type="Proteomes" id="UP000886844"/>
    </source>
</evidence>
<evidence type="ECO:0000313" key="4">
    <source>
        <dbReference type="EMBL" id="HIY69217.1"/>
    </source>
</evidence>
<gene>
    <name evidence="4" type="ORF">H9828_07350</name>
</gene>
<dbReference type="Pfam" id="PF04773">
    <property type="entry name" value="FecR"/>
    <property type="match status" value="1"/>
</dbReference>
<accession>A0A9D1Z0M0</accession>
<evidence type="ECO:0000256" key="1">
    <source>
        <dbReference type="SAM" id="Phobius"/>
    </source>
</evidence>
<reference evidence="4" key="2">
    <citation type="submission" date="2021-04" db="EMBL/GenBank/DDBJ databases">
        <authorList>
            <person name="Gilroy R."/>
        </authorList>
    </citation>
    <scope>NUCLEOTIDE SEQUENCE</scope>
    <source>
        <strain evidence="4">5134</strain>
    </source>
</reference>
<dbReference type="Gene3D" id="3.55.50.30">
    <property type="match status" value="1"/>
</dbReference>
<dbReference type="EMBL" id="DXDA01000058">
    <property type="protein sequence ID" value="HIY69217.1"/>
    <property type="molecule type" value="Genomic_DNA"/>
</dbReference>
<dbReference type="Gene3D" id="2.60.120.1440">
    <property type="match status" value="1"/>
</dbReference>
<keyword evidence="1" id="KW-1133">Transmembrane helix</keyword>
<organism evidence="4 5">
    <name type="scientific">Candidatus Alistipes intestinigallinarum</name>
    <dbReference type="NCBI Taxonomy" id="2838440"/>
    <lineage>
        <taxon>Bacteria</taxon>
        <taxon>Pseudomonadati</taxon>
        <taxon>Bacteroidota</taxon>
        <taxon>Bacteroidia</taxon>
        <taxon>Bacteroidales</taxon>
        <taxon>Rikenellaceae</taxon>
        <taxon>Alistipes</taxon>
    </lineage>
</organism>